<keyword evidence="2" id="KW-1134">Transmembrane beta strand</keyword>
<sequence>MLLKMPKSSFQLAISAVAALATLSLHGCWVTAPHPDAQALVKPGPQWEAPLPAEETNRVASMAAWWAGWGDTVLTDLQAKALQDNTSLAQAAARIAQARADAASAGAALWPSVDLRVVYASTRSPLQPPPVKQSYAIGGLDARWELDLFGGASITRSGAQARVEARENEWQDARISLSAEVANAYVALRTCEIQQDILQKVANSQTLTQKLFQQRIGAGFISAVEMAQSNTLLANALTQLQQQKTECAITVKSLVVLTGMPEPELRSLLATRAAQMPQPASFVVESVPAKVLLQRPDMRAALQNLTAAASEVGVADARRYPSLSLMGAVGRYTYSINGQNQQGNSWFFGPVLDLPLFDAGTRRAALDNANARYEEMLAAFKQKTLLAVKEVEEALLRLDAANQNLLQQQKIDEAQNIAMQASEAGLKAGSYSVLEREEVRRQQLTSQHQKLMLQRDQAAAWIALYKAVGGDWQAETKQE</sequence>
<reference evidence="4" key="2">
    <citation type="submission" date="2020-09" db="EMBL/GenBank/DDBJ databases">
        <authorList>
            <person name="Sun Q."/>
            <person name="Zhou Y."/>
        </authorList>
    </citation>
    <scope>NUCLEOTIDE SEQUENCE</scope>
    <source>
        <strain evidence="4">CGMCC 1.10998</strain>
    </source>
</reference>
<keyword evidence="5" id="KW-1185">Reference proteome</keyword>
<dbReference type="Pfam" id="PF02321">
    <property type="entry name" value="OEP"/>
    <property type="match status" value="2"/>
</dbReference>
<feature type="coiled-coil region" evidence="3">
    <location>
        <begin position="363"/>
        <end position="454"/>
    </location>
</feature>
<keyword evidence="3" id="KW-0175">Coiled coil</keyword>
<dbReference type="GO" id="GO:0005886">
    <property type="term" value="C:plasma membrane"/>
    <property type="evidence" value="ECO:0007669"/>
    <property type="project" value="UniProtKB-SubCell"/>
</dbReference>
<keyword evidence="2" id="KW-0732">Signal</keyword>
<comment type="subcellular location">
    <subcellularLocation>
        <location evidence="2">Cell membrane</location>
        <topology evidence="2">Lipid-anchor</topology>
    </subcellularLocation>
</comment>
<comment type="similarity">
    <text evidence="1 2">Belongs to the outer membrane factor (OMF) (TC 1.B.17) family.</text>
</comment>
<dbReference type="GO" id="GO:0015562">
    <property type="term" value="F:efflux transmembrane transporter activity"/>
    <property type="evidence" value="ECO:0007669"/>
    <property type="project" value="InterPro"/>
</dbReference>
<dbReference type="AlphaFoldDB" id="A0A916V0M7"/>
<dbReference type="PANTHER" id="PTHR30203">
    <property type="entry name" value="OUTER MEMBRANE CATION EFFLUX PROTEIN"/>
    <property type="match status" value="1"/>
</dbReference>
<evidence type="ECO:0000256" key="3">
    <source>
        <dbReference type="SAM" id="Coils"/>
    </source>
</evidence>
<proteinExistence type="inferred from homology"/>
<dbReference type="InterPro" id="IPR010131">
    <property type="entry name" value="MdtP/NodT-like"/>
</dbReference>
<protein>
    <submittedName>
        <fullName evidence="4">Membrane protein</fullName>
    </submittedName>
</protein>
<dbReference type="NCBIfam" id="TIGR01845">
    <property type="entry name" value="outer_NodT"/>
    <property type="match status" value="1"/>
</dbReference>
<name>A0A916V0M7_9BURK</name>
<dbReference type="PANTHER" id="PTHR30203:SF24">
    <property type="entry name" value="BLR4935 PROTEIN"/>
    <property type="match status" value="1"/>
</dbReference>
<comment type="caution">
    <text evidence="4">The sequence shown here is derived from an EMBL/GenBank/DDBJ whole genome shotgun (WGS) entry which is preliminary data.</text>
</comment>
<dbReference type="SUPFAM" id="SSF56954">
    <property type="entry name" value="Outer membrane efflux proteins (OEP)"/>
    <property type="match status" value="1"/>
</dbReference>
<dbReference type="Proteomes" id="UP000637423">
    <property type="component" value="Unassembled WGS sequence"/>
</dbReference>
<evidence type="ECO:0000256" key="2">
    <source>
        <dbReference type="RuleBase" id="RU362097"/>
    </source>
</evidence>
<dbReference type="InterPro" id="IPR003423">
    <property type="entry name" value="OMP_efflux"/>
</dbReference>
<dbReference type="Gene3D" id="1.20.1600.10">
    <property type="entry name" value="Outer membrane efflux proteins (OEP)"/>
    <property type="match status" value="1"/>
</dbReference>
<feature type="signal peptide" evidence="2">
    <location>
        <begin position="1"/>
        <end position="27"/>
    </location>
</feature>
<reference evidence="4" key="1">
    <citation type="journal article" date="2014" name="Int. J. Syst. Evol. Microbiol.">
        <title>Complete genome sequence of Corynebacterium casei LMG S-19264T (=DSM 44701T), isolated from a smear-ripened cheese.</title>
        <authorList>
            <consortium name="US DOE Joint Genome Institute (JGI-PGF)"/>
            <person name="Walter F."/>
            <person name="Albersmeier A."/>
            <person name="Kalinowski J."/>
            <person name="Ruckert C."/>
        </authorList>
    </citation>
    <scope>NUCLEOTIDE SEQUENCE</scope>
    <source>
        <strain evidence="4">CGMCC 1.10998</strain>
    </source>
</reference>
<gene>
    <name evidence="4" type="ORF">GCM10011396_56230</name>
</gene>
<accession>A0A916V0M7</accession>
<keyword evidence="2" id="KW-0472">Membrane</keyword>
<dbReference type="Gene3D" id="2.20.200.10">
    <property type="entry name" value="Outer membrane efflux proteins (OEP)"/>
    <property type="match status" value="1"/>
</dbReference>
<organism evidence="4 5">
    <name type="scientific">Undibacterium terreum</name>
    <dbReference type="NCBI Taxonomy" id="1224302"/>
    <lineage>
        <taxon>Bacteria</taxon>
        <taxon>Pseudomonadati</taxon>
        <taxon>Pseudomonadota</taxon>
        <taxon>Betaproteobacteria</taxon>
        <taxon>Burkholderiales</taxon>
        <taxon>Oxalobacteraceae</taxon>
        <taxon>Undibacterium</taxon>
    </lineage>
</organism>
<evidence type="ECO:0000313" key="4">
    <source>
        <dbReference type="EMBL" id="GGD01440.1"/>
    </source>
</evidence>
<evidence type="ECO:0000313" key="5">
    <source>
        <dbReference type="Proteomes" id="UP000637423"/>
    </source>
</evidence>
<feature type="chain" id="PRO_5038166145" evidence="2">
    <location>
        <begin position="28"/>
        <end position="479"/>
    </location>
</feature>
<keyword evidence="2" id="KW-0449">Lipoprotein</keyword>
<keyword evidence="2" id="KW-0564">Palmitate</keyword>
<dbReference type="EMBL" id="BMED01000010">
    <property type="protein sequence ID" value="GGD01440.1"/>
    <property type="molecule type" value="Genomic_DNA"/>
</dbReference>
<evidence type="ECO:0000256" key="1">
    <source>
        <dbReference type="ARBA" id="ARBA00007613"/>
    </source>
</evidence>
<keyword evidence="2" id="KW-0812">Transmembrane</keyword>